<reference evidence="4" key="1">
    <citation type="journal article" date="1997" name="Mol. Plant Microbe Interact.">
        <title>Starvation-induced genes of the tomato pathogen Cladosporium fulvum are also induced during growth in planta.</title>
        <authorList>
            <person name="Coleman M."/>
            <person name="Henricot B."/>
            <person name="Arnau J."/>
            <person name="Oliver R.P."/>
        </authorList>
    </citation>
    <scope>NUCLEOTIDE SEQUENCE</scope>
    <source>
        <strain evidence="4">Cf4</strain>
    </source>
</reference>
<comment type="similarity">
    <text evidence="1">Belongs to the GMC oxidoreductase family.</text>
</comment>
<dbReference type="Pfam" id="PF05199">
    <property type="entry name" value="GMC_oxred_C"/>
    <property type="match status" value="1"/>
</dbReference>
<reference evidence="4" key="2">
    <citation type="submission" date="2000-06" db="EMBL/GenBank/DDBJ databases">
        <title>Alcohol oxidase is a novel pathogenicity factor for Cladosporium fulvum but aldehyde dehydrogenase is dispensable.</title>
        <authorList>
            <person name="Segers G.C."/>
            <person name="Bradshaw N."/>
            <person name="Archer D."/>
            <person name="Blissett K."/>
            <person name="Oliver R.P."/>
        </authorList>
    </citation>
    <scope>NUCLEOTIDE SEQUENCE</scope>
    <source>
        <strain evidence="4">Cf4</strain>
    </source>
</reference>
<dbReference type="Pfam" id="PF00732">
    <property type="entry name" value="GMC_oxred_N"/>
    <property type="match status" value="1"/>
</dbReference>
<feature type="domain" description="Glucose-methanol-choline oxidoreductase N-terminal" evidence="3">
    <location>
        <begin position="269"/>
        <end position="283"/>
    </location>
</feature>
<dbReference type="InterPro" id="IPR036188">
    <property type="entry name" value="FAD/NAD-bd_sf"/>
</dbReference>
<dbReference type="SUPFAM" id="SSF51905">
    <property type="entry name" value="FAD/NAD(P)-binding domain"/>
    <property type="match status" value="1"/>
</dbReference>
<dbReference type="Gene3D" id="3.50.50.60">
    <property type="entry name" value="FAD/NAD(P)-binding domain"/>
    <property type="match status" value="2"/>
</dbReference>
<protein>
    <submittedName>
        <fullName evidence="4">Alcohol oxidase</fullName>
    </submittedName>
</protein>
<evidence type="ECO:0000256" key="1">
    <source>
        <dbReference type="ARBA" id="ARBA00010790"/>
    </source>
</evidence>
<dbReference type="PHI-base" id="PHI:199"/>
<dbReference type="SMR" id="Q9P304"/>
<evidence type="ECO:0000256" key="2">
    <source>
        <dbReference type="PIRSR" id="PIRSR000137-2"/>
    </source>
</evidence>
<feature type="binding site" evidence="2">
    <location>
        <begin position="570"/>
        <end position="571"/>
    </location>
    <ligand>
        <name>FAD</name>
        <dbReference type="ChEBI" id="CHEBI:57692"/>
    </ligand>
</feature>
<dbReference type="InterPro" id="IPR000172">
    <property type="entry name" value="GMC_OxRdtase_N"/>
</dbReference>
<dbReference type="PIRSF" id="PIRSF000137">
    <property type="entry name" value="Alcohol_oxidase"/>
    <property type="match status" value="1"/>
</dbReference>
<gene>
    <name evidence="4" type="primary">aox1</name>
</gene>
<dbReference type="PANTHER" id="PTHR11552">
    <property type="entry name" value="GLUCOSE-METHANOL-CHOLINE GMC OXIDOREDUCTASE"/>
    <property type="match status" value="1"/>
</dbReference>
<dbReference type="InterPro" id="IPR012132">
    <property type="entry name" value="GMC_OxRdtase"/>
</dbReference>
<feature type="binding site" evidence="2">
    <location>
        <position position="227"/>
    </location>
    <ligand>
        <name>FAD</name>
        <dbReference type="ChEBI" id="CHEBI:57692"/>
    </ligand>
</feature>
<dbReference type="PANTHER" id="PTHR11552:SF119">
    <property type="entry name" value="GLUCOSE-METHANOL-CHOLINE OXIDOREDUCTASE N-TERMINAL DOMAIN-CONTAINING PROTEIN"/>
    <property type="match status" value="1"/>
</dbReference>
<name>Q9P304_PASFU</name>
<comment type="cofactor">
    <cofactor evidence="2">
        <name>FAD</name>
        <dbReference type="ChEBI" id="CHEBI:57692"/>
    </cofactor>
</comment>
<dbReference type="Gene3D" id="3.30.560.10">
    <property type="entry name" value="Glucose Oxidase, domain 3"/>
    <property type="match status" value="1"/>
</dbReference>
<organism evidence="4">
    <name type="scientific">Passalora fulva</name>
    <name type="common">Tomato leaf mold</name>
    <name type="synonym">Cladosporium fulvum</name>
    <dbReference type="NCBI Taxonomy" id="5499"/>
    <lineage>
        <taxon>Eukaryota</taxon>
        <taxon>Fungi</taxon>
        <taxon>Dikarya</taxon>
        <taxon>Ascomycota</taxon>
        <taxon>Pezizomycotina</taxon>
        <taxon>Dothideomycetes</taxon>
        <taxon>Dothideomycetidae</taxon>
        <taxon>Mycosphaerellales</taxon>
        <taxon>Mycosphaerellaceae</taxon>
        <taxon>Fulvia</taxon>
    </lineage>
</organism>
<sequence>MTIPDEVDIIVCGGGSCGCVVAGRLANLDHKLQVMLIEAGESNLNNPWVFRPGIYPRNMKLDSKTATFYYSRPSEWLSGRRAIVPCANILGGASSINFMMYTRASASDYDDFQAKGWTTKELLPLMKKHETYQRACQNRDLHGFDGPIKVSFGNYTYPVMQDFLRAAESQGIPISDDLEDLNTGHGAQHWLKWINRDTGRRSDSAHAYIHSTRQHFENLHLVCNTKVDKVILEGNKAVGVKTIPTKPLHPNENKSRIFKARKQIIVSGGTLSSPLILQRSGIGDSQKLRKAGVKPIIDLPGVGLNFQDHYLYFSLYRAKPWAESFDEFVRGNKEVQDKVFGQWELNGTGPLATNAIEAGVKARPTEQELEDMKSWPFPEFLSGWDSYFKNKPDKPVMHWAVVAGWFGDHMHVPPGKFFSMFHFLEYPFSRGFTHITSPNPYEAPDFDAGFMNDRRDMAPMVWGYIKSRETARRMDAYAGEVINMHPFYAYDSPARCKDLDLETTNAYAGPDHITANIQVGSWTVPKEAGKAPEPSFMNNHQQHIQEDLQYSKDDLLAVEEWVKRHVETTWHSLGTCSMAPKNGNSIVKHGVLDERLNVHGVKNLKVADLSICPDNVGCNTYSTALLIGEKCAVLTAEDLGYTGRALDMRVPDYQANREITGLARL</sequence>
<keyword evidence="2" id="KW-0274">FAD</keyword>
<keyword evidence="2" id="KW-0285">Flavoprotein</keyword>
<dbReference type="GO" id="GO:0016614">
    <property type="term" value="F:oxidoreductase activity, acting on CH-OH group of donors"/>
    <property type="evidence" value="ECO:0007669"/>
    <property type="project" value="InterPro"/>
</dbReference>
<dbReference type="PROSITE" id="PS00624">
    <property type="entry name" value="GMC_OXRED_2"/>
    <property type="match status" value="1"/>
</dbReference>
<accession>Q9P304</accession>
<proteinExistence type="inferred from homology"/>
<evidence type="ECO:0000259" key="3">
    <source>
        <dbReference type="PROSITE" id="PS00624"/>
    </source>
</evidence>
<evidence type="ECO:0000313" key="4">
    <source>
        <dbReference type="EMBL" id="AAF82788.1"/>
    </source>
</evidence>
<dbReference type="InterPro" id="IPR007867">
    <property type="entry name" value="GMC_OxRtase_C"/>
</dbReference>
<dbReference type="SUPFAM" id="SSF54373">
    <property type="entry name" value="FAD-linked reductases, C-terminal domain"/>
    <property type="match status" value="1"/>
</dbReference>
<dbReference type="AlphaFoldDB" id="Q9P304"/>
<dbReference type="GO" id="GO:0050660">
    <property type="term" value="F:flavin adenine dinucleotide binding"/>
    <property type="evidence" value="ECO:0007669"/>
    <property type="project" value="InterPro"/>
</dbReference>
<dbReference type="EMBL" id="AF275346">
    <property type="protein sequence ID" value="AAF82788.1"/>
    <property type="molecule type" value="Genomic_DNA"/>
</dbReference>